<protein>
    <submittedName>
        <fullName evidence="2">Uncharacterized protein</fullName>
    </submittedName>
</protein>
<evidence type="ECO:0000313" key="2">
    <source>
        <dbReference type="EMBL" id="WAR19014.1"/>
    </source>
</evidence>
<sequence>MELNKSRIKRTPPDVDHFTSRYRAFHGKLIYVLSEPKCPRSEMRPPSSTEFRRGDTGKKERRRGSARPRRDRVDGANTVVNDEDQAEISVDHRRRSQKSSSAENTTRKSSEINNGHTQLLGHIGLDLHPLEELRRMYRKEVSILWREVDHFRRYCLQK</sequence>
<proteinExistence type="predicted"/>
<evidence type="ECO:0000313" key="3">
    <source>
        <dbReference type="Proteomes" id="UP001164746"/>
    </source>
</evidence>
<feature type="non-terminal residue" evidence="2">
    <location>
        <position position="158"/>
    </location>
</feature>
<evidence type="ECO:0000256" key="1">
    <source>
        <dbReference type="SAM" id="MobiDB-lite"/>
    </source>
</evidence>
<dbReference type="EMBL" id="CP111022">
    <property type="protein sequence ID" value="WAR19014.1"/>
    <property type="molecule type" value="Genomic_DNA"/>
</dbReference>
<dbReference type="Proteomes" id="UP001164746">
    <property type="component" value="Chromosome 11"/>
</dbReference>
<gene>
    <name evidence="2" type="ORF">MAR_000852</name>
</gene>
<reference evidence="2" key="1">
    <citation type="submission" date="2022-11" db="EMBL/GenBank/DDBJ databases">
        <title>Centuries of genome instability and evolution in soft-shell clam transmissible cancer (bioRxiv).</title>
        <authorList>
            <person name="Hart S.F.M."/>
            <person name="Yonemitsu M.A."/>
            <person name="Giersch R.M."/>
            <person name="Beal B.F."/>
            <person name="Arriagada G."/>
            <person name="Davis B.W."/>
            <person name="Ostrander E.A."/>
            <person name="Goff S.P."/>
            <person name="Metzger M.J."/>
        </authorList>
    </citation>
    <scope>NUCLEOTIDE SEQUENCE</scope>
    <source>
        <strain evidence="2">MELC-2E11</strain>
        <tissue evidence="2">Siphon/mantle</tissue>
    </source>
</reference>
<feature type="region of interest" description="Disordered" evidence="1">
    <location>
        <begin position="33"/>
        <end position="115"/>
    </location>
</feature>
<organism evidence="2 3">
    <name type="scientific">Mya arenaria</name>
    <name type="common">Soft-shell clam</name>
    <dbReference type="NCBI Taxonomy" id="6604"/>
    <lineage>
        <taxon>Eukaryota</taxon>
        <taxon>Metazoa</taxon>
        <taxon>Spiralia</taxon>
        <taxon>Lophotrochozoa</taxon>
        <taxon>Mollusca</taxon>
        <taxon>Bivalvia</taxon>
        <taxon>Autobranchia</taxon>
        <taxon>Heteroconchia</taxon>
        <taxon>Euheterodonta</taxon>
        <taxon>Imparidentia</taxon>
        <taxon>Neoheterodontei</taxon>
        <taxon>Myida</taxon>
        <taxon>Myoidea</taxon>
        <taxon>Myidae</taxon>
        <taxon>Mya</taxon>
    </lineage>
</organism>
<accession>A0ABY7FCW4</accession>
<feature type="compositionally biased region" description="Basic residues" evidence="1">
    <location>
        <begin position="59"/>
        <end position="70"/>
    </location>
</feature>
<name>A0ABY7FCW4_MYAAR</name>
<keyword evidence="3" id="KW-1185">Reference proteome</keyword>